<gene>
    <name evidence="2" type="ORF">FSARC_11132</name>
</gene>
<feature type="compositionally biased region" description="Basic and acidic residues" evidence="1">
    <location>
        <begin position="77"/>
        <end position="90"/>
    </location>
</feature>
<comment type="caution">
    <text evidence="2">The sequence shown here is derived from an EMBL/GenBank/DDBJ whole genome shotgun (WGS) entry which is preliminary data.</text>
</comment>
<evidence type="ECO:0000313" key="2">
    <source>
        <dbReference type="EMBL" id="KAF4958003.1"/>
    </source>
</evidence>
<protein>
    <submittedName>
        <fullName evidence="2">Uncharacterized protein</fullName>
    </submittedName>
</protein>
<evidence type="ECO:0000256" key="1">
    <source>
        <dbReference type="SAM" id="MobiDB-lite"/>
    </source>
</evidence>
<dbReference type="OrthoDB" id="5334244at2759"/>
<reference evidence="2" key="2">
    <citation type="submission" date="2020-05" db="EMBL/GenBank/DDBJ databases">
        <authorList>
            <person name="Kim H.-S."/>
            <person name="Proctor R.H."/>
            <person name="Brown D.W."/>
        </authorList>
    </citation>
    <scope>NUCLEOTIDE SEQUENCE</scope>
    <source>
        <strain evidence="2">NRRL 20472</strain>
    </source>
</reference>
<evidence type="ECO:0000313" key="3">
    <source>
        <dbReference type="Proteomes" id="UP000622797"/>
    </source>
</evidence>
<feature type="region of interest" description="Disordered" evidence="1">
    <location>
        <begin position="35"/>
        <end position="120"/>
    </location>
</feature>
<organism evidence="2 3">
    <name type="scientific">Fusarium sarcochroum</name>
    <dbReference type="NCBI Taxonomy" id="1208366"/>
    <lineage>
        <taxon>Eukaryota</taxon>
        <taxon>Fungi</taxon>
        <taxon>Dikarya</taxon>
        <taxon>Ascomycota</taxon>
        <taxon>Pezizomycotina</taxon>
        <taxon>Sordariomycetes</taxon>
        <taxon>Hypocreomycetidae</taxon>
        <taxon>Hypocreales</taxon>
        <taxon>Nectriaceae</taxon>
        <taxon>Fusarium</taxon>
        <taxon>Fusarium lateritium species complex</taxon>
    </lineage>
</organism>
<proteinExistence type="predicted"/>
<dbReference type="EMBL" id="JABEXW010000709">
    <property type="protein sequence ID" value="KAF4958003.1"/>
    <property type="molecule type" value="Genomic_DNA"/>
</dbReference>
<reference evidence="2" key="1">
    <citation type="journal article" date="2020" name="BMC Genomics">
        <title>Correction to: Identification and distribution of gene clusters required for synthesis of sphingolipid metabolism inhibitors in diverse species of the filamentous fungus Fusarium.</title>
        <authorList>
            <person name="Kim H.S."/>
            <person name="Lohmar J.M."/>
            <person name="Busman M."/>
            <person name="Brown D.W."/>
            <person name="Naumann T.A."/>
            <person name="Divon H.H."/>
            <person name="Lysoe E."/>
            <person name="Uhlig S."/>
            <person name="Proctor R.H."/>
        </authorList>
    </citation>
    <scope>NUCLEOTIDE SEQUENCE</scope>
    <source>
        <strain evidence="2">NRRL 20472</strain>
    </source>
</reference>
<sequence>MSVLRVTNSHGLLALRQAIARSTINSRASQVLQRSAFATQGYGDGEGDPVGSNPKDQPPNSRATHEAEHPGPTPPAEKAKQKETGIKNPEDASAQSGGSRSKDAIEKGKSPTAGHIGGKE</sequence>
<dbReference type="AlphaFoldDB" id="A0A8H4THB3"/>
<keyword evidence="3" id="KW-1185">Reference proteome</keyword>
<dbReference type="Proteomes" id="UP000622797">
    <property type="component" value="Unassembled WGS sequence"/>
</dbReference>
<accession>A0A8H4THB3</accession>
<name>A0A8H4THB3_9HYPO</name>
<feature type="compositionally biased region" description="Basic and acidic residues" evidence="1">
    <location>
        <begin position="100"/>
        <end position="109"/>
    </location>
</feature>